<dbReference type="InterPro" id="IPR028564">
    <property type="entry name" value="MT_TRM10-typ"/>
</dbReference>
<dbReference type="Proteomes" id="UP000483820">
    <property type="component" value="Chromosome I"/>
</dbReference>
<organism evidence="6 7">
    <name type="scientific">Caenorhabditis remanei</name>
    <name type="common">Caenorhabditis vulgaris</name>
    <dbReference type="NCBI Taxonomy" id="31234"/>
    <lineage>
        <taxon>Eukaryota</taxon>
        <taxon>Metazoa</taxon>
        <taxon>Ecdysozoa</taxon>
        <taxon>Nematoda</taxon>
        <taxon>Chromadorea</taxon>
        <taxon>Rhabditida</taxon>
        <taxon>Rhabditina</taxon>
        <taxon>Rhabditomorpha</taxon>
        <taxon>Rhabditoidea</taxon>
        <taxon>Rhabditidae</taxon>
        <taxon>Peloderinae</taxon>
        <taxon>Caenorhabditis</taxon>
    </lineage>
</organism>
<evidence type="ECO:0000313" key="7">
    <source>
        <dbReference type="Proteomes" id="UP000483820"/>
    </source>
</evidence>
<accession>A0A6A5HQK6</accession>
<feature type="compositionally biased region" description="Polar residues" evidence="4">
    <location>
        <begin position="394"/>
        <end position="403"/>
    </location>
</feature>
<sequence length="424" mass="49660">MYRTRVLLRKVVTSAIQPASSSSYMPSAAFMYGKVRRPGQKEHFVKVASELELFKDVYGLEALDRLEIKDETWEVLMEMGWDERFIYLIDLMEYREKQNKESEKSSIKKELISEQNLKLWRAGNMVYARNFHSLVDIYGPDFRRKIDNFYGRNILKQGEDLRSFVVDCRFMREFSVKTQAYFTNQMQALHEDNWTSNLPFSVNFVNYQADQQLVSIAKRNLLFQYGPSSKSVNFQRHPFVPVITPRRVDSVIEKENLLYISPRATQFVPEVIPSEIKGVVICLSNDTSPSTSSHSACINERVQPYQLPFKRIISSPTFRPQGVQLWQYARIFRQYFAGSTIDESIRQNMDNLLRKRSLNEPVKDKDDKQEVFRSAMYHINNCSNGEYQKKRNDSTPSFSSSRRNPSDTSTTSQSSPKRHYRHRT</sequence>
<evidence type="ECO:0000259" key="5">
    <source>
        <dbReference type="PROSITE" id="PS51675"/>
    </source>
</evidence>
<protein>
    <recommendedName>
        <fullName evidence="5">SAM-dependent MTase TRM10-type domain-containing protein</fullName>
    </recommendedName>
</protein>
<keyword evidence="3" id="KW-0949">S-adenosyl-L-methionine</keyword>
<dbReference type="RefSeq" id="XP_003115190.2">
    <property type="nucleotide sequence ID" value="XM_003115142.2"/>
</dbReference>
<comment type="caution">
    <text evidence="6">The sequence shown here is derived from an EMBL/GenBank/DDBJ whole genome shotgun (WGS) entry which is preliminary data.</text>
</comment>
<reference evidence="6 7" key="1">
    <citation type="submission" date="2019-12" db="EMBL/GenBank/DDBJ databases">
        <title>Chromosome-level assembly of the Caenorhabditis remanei genome.</title>
        <authorList>
            <person name="Teterina A.A."/>
            <person name="Willis J.H."/>
            <person name="Phillips P.C."/>
        </authorList>
    </citation>
    <scope>NUCLEOTIDE SEQUENCE [LARGE SCALE GENOMIC DNA]</scope>
    <source>
        <strain evidence="6 7">PX506</strain>
        <tissue evidence="6">Whole organism</tissue>
    </source>
</reference>
<dbReference type="GO" id="GO:0032259">
    <property type="term" value="P:methylation"/>
    <property type="evidence" value="ECO:0007669"/>
    <property type="project" value="UniProtKB-KW"/>
</dbReference>
<evidence type="ECO:0000256" key="3">
    <source>
        <dbReference type="ARBA" id="ARBA00022691"/>
    </source>
</evidence>
<dbReference type="EMBL" id="WUAV01000001">
    <property type="protein sequence ID" value="KAF1769935.1"/>
    <property type="molecule type" value="Genomic_DNA"/>
</dbReference>
<dbReference type="KEGG" id="crq:GCK72_001752"/>
<evidence type="ECO:0000256" key="2">
    <source>
        <dbReference type="ARBA" id="ARBA00022679"/>
    </source>
</evidence>
<dbReference type="Gene3D" id="3.40.1280.30">
    <property type="match status" value="1"/>
</dbReference>
<keyword evidence="1" id="KW-0489">Methyltransferase</keyword>
<evidence type="ECO:0000256" key="1">
    <source>
        <dbReference type="ARBA" id="ARBA00022603"/>
    </source>
</evidence>
<dbReference type="AlphaFoldDB" id="A0A6A5HQK6"/>
<feature type="compositionally biased region" description="Low complexity" evidence="4">
    <location>
        <begin position="406"/>
        <end position="415"/>
    </location>
</feature>
<feature type="region of interest" description="Disordered" evidence="4">
    <location>
        <begin position="382"/>
        <end position="424"/>
    </location>
</feature>
<evidence type="ECO:0000256" key="4">
    <source>
        <dbReference type="SAM" id="MobiDB-lite"/>
    </source>
</evidence>
<evidence type="ECO:0000313" key="6">
    <source>
        <dbReference type="EMBL" id="KAF1769935.1"/>
    </source>
</evidence>
<keyword evidence="2" id="KW-0808">Transferase</keyword>
<dbReference type="InterPro" id="IPR038459">
    <property type="entry name" value="MT_TRM10-typ_sf"/>
</dbReference>
<dbReference type="GeneID" id="9815657"/>
<dbReference type="CTD" id="9815657"/>
<proteinExistence type="predicted"/>
<dbReference type="PROSITE" id="PS51675">
    <property type="entry name" value="SAM_MT_TRM10"/>
    <property type="match status" value="1"/>
</dbReference>
<feature type="domain" description="SAM-dependent MTase TRM10-type" evidence="5">
    <location>
        <begin position="150"/>
        <end position="360"/>
    </location>
</feature>
<name>A0A6A5HQK6_CAERE</name>
<gene>
    <name evidence="6" type="ORF">GCK72_001752</name>
</gene>
<dbReference type="GO" id="GO:0008168">
    <property type="term" value="F:methyltransferase activity"/>
    <property type="evidence" value="ECO:0007669"/>
    <property type="project" value="UniProtKB-KW"/>
</dbReference>